<feature type="active site" description="Proton acceptor" evidence="2">
    <location>
        <position position="65"/>
    </location>
</feature>
<accession>A0A3A1NHB0</accession>
<dbReference type="InterPro" id="IPR036569">
    <property type="entry name" value="RpiB_LacA_LacB_sf"/>
</dbReference>
<comment type="similarity">
    <text evidence="1">Belongs to the LacAB/RpiB family.</text>
</comment>
<dbReference type="NCBIfam" id="NF004051">
    <property type="entry name" value="PRK05571.1"/>
    <property type="match status" value="1"/>
</dbReference>
<feature type="binding site" evidence="3">
    <location>
        <position position="136"/>
    </location>
    <ligand>
        <name>D-ribulose 5-phosphate</name>
        <dbReference type="ChEBI" id="CHEBI:58121"/>
    </ligand>
</feature>
<keyword evidence="7" id="KW-1185">Reference proteome</keyword>
<name>A0A3A1NHB0_9FLAO</name>
<reference evidence="5 7" key="2">
    <citation type="submission" date="2019-07" db="EMBL/GenBank/DDBJ databases">
        <title>Draft genome of two Muricauda strains isolated from deep sea.</title>
        <authorList>
            <person name="Sun C."/>
        </authorList>
    </citation>
    <scope>NUCLEOTIDE SEQUENCE [LARGE SCALE GENOMIC DNA]</scope>
    <source>
        <strain evidence="5 7">72</strain>
    </source>
</reference>
<feature type="active site" description="Proton donor" evidence="2">
    <location>
        <position position="98"/>
    </location>
</feature>
<evidence type="ECO:0000313" key="6">
    <source>
        <dbReference type="Proteomes" id="UP000266691"/>
    </source>
</evidence>
<dbReference type="GO" id="GO:0004751">
    <property type="term" value="F:ribose-5-phosphate isomerase activity"/>
    <property type="evidence" value="ECO:0007669"/>
    <property type="project" value="TreeGrafter"/>
</dbReference>
<dbReference type="NCBIfam" id="TIGR00689">
    <property type="entry name" value="rpiB_lacA_lacB"/>
    <property type="match status" value="1"/>
</dbReference>
<dbReference type="InterPro" id="IPR003500">
    <property type="entry name" value="RpiB_LacA_LacB"/>
</dbReference>
<evidence type="ECO:0000313" key="5">
    <source>
        <dbReference type="EMBL" id="TXJ94713.1"/>
    </source>
</evidence>
<dbReference type="AlphaFoldDB" id="A0A3A1NHB0"/>
<dbReference type="SUPFAM" id="SSF89623">
    <property type="entry name" value="Ribose/Galactose isomerase RpiB/AlsB"/>
    <property type="match status" value="1"/>
</dbReference>
<feature type="binding site" evidence="3">
    <location>
        <begin position="8"/>
        <end position="9"/>
    </location>
    <ligand>
        <name>D-ribulose 5-phosphate</name>
        <dbReference type="ChEBI" id="CHEBI:58121"/>
    </ligand>
</feature>
<dbReference type="Pfam" id="PF02502">
    <property type="entry name" value="LacAB_rpiB"/>
    <property type="match status" value="1"/>
</dbReference>
<feature type="binding site" evidence="3">
    <location>
        <position position="132"/>
    </location>
    <ligand>
        <name>D-ribulose 5-phosphate</name>
        <dbReference type="ChEBI" id="CHEBI:58121"/>
    </ligand>
</feature>
<reference evidence="4 6" key="1">
    <citation type="submission" date="2018-08" db="EMBL/GenBank/DDBJ databases">
        <title>Proposal of Muricauda 72 sp.nov. and Muricauda NH166 sp.nov., isolated from seawater.</title>
        <authorList>
            <person name="Cheng H."/>
            <person name="Wu Y.-H."/>
            <person name="Guo L.-L."/>
            <person name="Xu X.-W."/>
        </authorList>
    </citation>
    <scope>NUCLEOTIDE SEQUENCE [LARGE SCALE GENOMIC DNA]</scope>
    <source>
        <strain evidence="4 6">72</strain>
    </source>
</reference>
<protein>
    <submittedName>
        <fullName evidence="4">RpiB/LacA/LacB family sugar-phosphate isomerase</fullName>
    </submittedName>
</protein>
<evidence type="ECO:0000256" key="1">
    <source>
        <dbReference type="ARBA" id="ARBA00008754"/>
    </source>
</evidence>
<dbReference type="EMBL" id="VNWK01000025">
    <property type="protein sequence ID" value="TXJ94713.1"/>
    <property type="molecule type" value="Genomic_DNA"/>
</dbReference>
<evidence type="ECO:0000313" key="4">
    <source>
        <dbReference type="EMBL" id="RIV44651.1"/>
    </source>
</evidence>
<dbReference type="PANTHER" id="PTHR30345">
    <property type="entry name" value="RIBOSE-5-PHOSPHATE ISOMERASE B"/>
    <property type="match status" value="1"/>
</dbReference>
<gene>
    <name evidence="4" type="ORF">D2V05_09885</name>
    <name evidence="5" type="ORF">FQ017_09775</name>
</gene>
<dbReference type="Proteomes" id="UP000321621">
    <property type="component" value="Unassembled WGS sequence"/>
</dbReference>
<feature type="binding site" evidence="3">
    <location>
        <position position="109"/>
    </location>
    <ligand>
        <name>D-ribulose 5-phosphate</name>
        <dbReference type="ChEBI" id="CHEBI:58121"/>
    </ligand>
</feature>
<organism evidence="4 6">
    <name type="scientific">Flagellimonas pelagia</name>
    <dbReference type="NCBI Taxonomy" id="2306998"/>
    <lineage>
        <taxon>Bacteria</taxon>
        <taxon>Pseudomonadati</taxon>
        <taxon>Bacteroidota</taxon>
        <taxon>Flavobacteriia</taxon>
        <taxon>Flavobacteriales</taxon>
        <taxon>Flavobacteriaceae</taxon>
        <taxon>Flagellimonas</taxon>
    </lineage>
</organism>
<dbReference type="GO" id="GO:0009052">
    <property type="term" value="P:pentose-phosphate shunt, non-oxidative branch"/>
    <property type="evidence" value="ECO:0007669"/>
    <property type="project" value="TreeGrafter"/>
</dbReference>
<feature type="binding site" evidence="3">
    <location>
        <position position="99"/>
    </location>
    <ligand>
        <name>D-ribulose 5-phosphate</name>
        <dbReference type="ChEBI" id="CHEBI:58121"/>
    </ligand>
</feature>
<dbReference type="EMBL" id="QXFI01000025">
    <property type="protein sequence ID" value="RIV44651.1"/>
    <property type="molecule type" value="Genomic_DNA"/>
</dbReference>
<evidence type="ECO:0000256" key="2">
    <source>
        <dbReference type="PIRSR" id="PIRSR005384-1"/>
    </source>
</evidence>
<evidence type="ECO:0000256" key="3">
    <source>
        <dbReference type="PIRSR" id="PIRSR005384-2"/>
    </source>
</evidence>
<dbReference type="OrthoDB" id="1778624at2"/>
<dbReference type="GO" id="GO:0019316">
    <property type="term" value="P:D-allose catabolic process"/>
    <property type="evidence" value="ECO:0007669"/>
    <property type="project" value="TreeGrafter"/>
</dbReference>
<dbReference type="RefSeq" id="WP_119639229.1">
    <property type="nucleotide sequence ID" value="NZ_QXFI01000025.1"/>
</dbReference>
<comment type="caution">
    <text evidence="4">The sequence shown here is derived from an EMBL/GenBank/DDBJ whole genome shotgun (WGS) entry which is preliminary data.</text>
</comment>
<dbReference type="PANTHER" id="PTHR30345:SF0">
    <property type="entry name" value="DNA DAMAGE-REPAIR_TOLERATION PROTEIN DRT102"/>
    <property type="match status" value="1"/>
</dbReference>
<feature type="binding site" evidence="3">
    <location>
        <begin position="66"/>
        <end position="70"/>
    </location>
    <ligand>
        <name>D-ribulose 5-phosphate</name>
        <dbReference type="ChEBI" id="CHEBI:58121"/>
    </ligand>
</feature>
<keyword evidence="4" id="KW-0413">Isomerase</keyword>
<dbReference type="PIRSF" id="PIRSF005384">
    <property type="entry name" value="RpiB_LacA_B"/>
    <property type="match status" value="1"/>
</dbReference>
<sequence length="143" mass="15645">MKISIGNDHAGTDYKLAIVGLLKSKGIEVINYGTDGTDSVDYPDFTHPVATDVEEGRVDYGIVICGSGNGATMTINKHQKVRGALCWTKEITQLAREHNDANILSLPARFIALPQALDMVETFLNTEFAGGRHERRIEKIPCS</sequence>
<evidence type="ECO:0000313" key="7">
    <source>
        <dbReference type="Proteomes" id="UP000321621"/>
    </source>
</evidence>
<dbReference type="Proteomes" id="UP000266691">
    <property type="component" value="Unassembled WGS sequence"/>
</dbReference>
<dbReference type="Gene3D" id="3.40.1400.10">
    <property type="entry name" value="Sugar-phosphate isomerase, RpiB/LacA/LacB"/>
    <property type="match status" value="1"/>
</dbReference>
<proteinExistence type="inferred from homology"/>